<dbReference type="PANTHER" id="PTHR47784:SF5">
    <property type="entry name" value="STEROL UPTAKE CONTROL PROTEIN 2"/>
    <property type="match status" value="1"/>
</dbReference>
<dbReference type="OrthoDB" id="5386330at2759"/>
<dbReference type="InterPro" id="IPR053157">
    <property type="entry name" value="Sterol_Uptake_Regulator"/>
</dbReference>
<protein>
    <recommendedName>
        <fullName evidence="4">Sequence-specific DNA binding RNA polymerase II transcription factor</fullName>
    </recommendedName>
</protein>
<evidence type="ECO:0008006" key="4">
    <source>
        <dbReference type="Google" id="ProtNLM"/>
    </source>
</evidence>
<dbReference type="AlphaFoldDB" id="A0A9P4WP96"/>
<sequence length="351" mass="39842">MEDSSPKPDSSWQSVGSEDPIDAHPVCDSNPRSVPGNLFRMEDMALLHHWITVAGHSILETYDLGHYWHSVIPSIGFEHQYVIHSILSLSALHIAHTRPPNREGLLHISSEHRSKALDGFTEDLQHVSIANSTALFANTTLTFFYAFASFSRSFEDEGSDSNARISQVLGKEWISLVRGTAAVLELVYIHVREGPLRSFLELRKFTELDLTEYIHGSDLGARLQDFKRIWSTDEHAEVYNETLDLLLRCNAWMEQFDLMTDEAQSAFGYNRVCSGPFIWLICTPEKYIVLHQQRQPPALIIFAYYGVLLHRLDNYWWAEGCGRSIVNAADACLGPYWSGLLFWPKQIVGSA</sequence>
<dbReference type="GO" id="GO:0001228">
    <property type="term" value="F:DNA-binding transcription activator activity, RNA polymerase II-specific"/>
    <property type="evidence" value="ECO:0007669"/>
    <property type="project" value="TreeGrafter"/>
</dbReference>
<dbReference type="PANTHER" id="PTHR47784">
    <property type="entry name" value="STEROL UPTAKE CONTROL PROTEIN 2"/>
    <property type="match status" value="1"/>
</dbReference>
<dbReference type="InterPro" id="IPR021858">
    <property type="entry name" value="Fun_TF"/>
</dbReference>
<dbReference type="Proteomes" id="UP000758155">
    <property type="component" value="Unassembled WGS sequence"/>
</dbReference>
<feature type="compositionally biased region" description="Polar residues" evidence="1">
    <location>
        <begin position="7"/>
        <end position="16"/>
    </location>
</feature>
<evidence type="ECO:0000313" key="3">
    <source>
        <dbReference type="Proteomes" id="UP000758155"/>
    </source>
</evidence>
<dbReference type="Pfam" id="PF11951">
    <property type="entry name" value="Fungal_trans_2"/>
    <property type="match status" value="1"/>
</dbReference>
<dbReference type="EMBL" id="SWKV01000041">
    <property type="protein sequence ID" value="KAF3037670.1"/>
    <property type="molecule type" value="Genomic_DNA"/>
</dbReference>
<organism evidence="2 3">
    <name type="scientific">Didymella heteroderae</name>
    <dbReference type="NCBI Taxonomy" id="1769908"/>
    <lineage>
        <taxon>Eukaryota</taxon>
        <taxon>Fungi</taxon>
        <taxon>Dikarya</taxon>
        <taxon>Ascomycota</taxon>
        <taxon>Pezizomycotina</taxon>
        <taxon>Dothideomycetes</taxon>
        <taxon>Pleosporomycetidae</taxon>
        <taxon>Pleosporales</taxon>
        <taxon>Pleosporineae</taxon>
        <taxon>Didymellaceae</taxon>
        <taxon>Didymella</taxon>
    </lineage>
</organism>
<proteinExistence type="predicted"/>
<reference evidence="2" key="1">
    <citation type="submission" date="2019-04" db="EMBL/GenBank/DDBJ databases">
        <title>Sequencing of skin fungus with MAO and IRED activity.</title>
        <authorList>
            <person name="Marsaioli A.J."/>
            <person name="Bonatto J.M.C."/>
            <person name="Reis Junior O."/>
        </authorList>
    </citation>
    <scope>NUCLEOTIDE SEQUENCE</scope>
    <source>
        <strain evidence="2">28M1</strain>
    </source>
</reference>
<gene>
    <name evidence="2" type="ORF">E8E12_007114</name>
</gene>
<evidence type="ECO:0000256" key="1">
    <source>
        <dbReference type="SAM" id="MobiDB-lite"/>
    </source>
</evidence>
<evidence type="ECO:0000313" key="2">
    <source>
        <dbReference type="EMBL" id="KAF3037670.1"/>
    </source>
</evidence>
<comment type="caution">
    <text evidence="2">The sequence shown here is derived from an EMBL/GenBank/DDBJ whole genome shotgun (WGS) entry which is preliminary data.</text>
</comment>
<accession>A0A9P4WP96</accession>
<feature type="region of interest" description="Disordered" evidence="1">
    <location>
        <begin position="1"/>
        <end position="28"/>
    </location>
</feature>
<keyword evidence="3" id="KW-1185">Reference proteome</keyword>
<name>A0A9P4WP96_9PLEO</name>